<feature type="compositionally biased region" description="Polar residues" evidence="1">
    <location>
        <begin position="1"/>
        <end position="10"/>
    </location>
</feature>
<evidence type="ECO:0000256" key="1">
    <source>
        <dbReference type="SAM" id="MobiDB-lite"/>
    </source>
</evidence>
<evidence type="ECO:0000313" key="3">
    <source>
        <dbReference type="Proteomes" id="UP001470230"/>
    </source>
</evidence>
<feature type="region of interest" description="Disordered" evidence="1">
    <location>
        <begin position="1"/>
        <end position="70"/>
    </location>
</feature>
<gene>
    <name evidence="2" type="ORF">M9Y10_026513</name>
</gene>
<keyword evidence="3" id="KW-1185">Reference proteome</keyword>
<dbReference type="EMBL" id="JAPFFF010000039">
    <property type="protein sequence ID" value="KAK8842279.1"/>
    <property type="molecule type" value="Genomic_DNA"/>
</dbReference>
<feature type="compositionally biased region" description="Polar residues" evidence="1">
    <location>
        <begin position="37"/>
        <end position="47"/>
    </location>
</feature>
<organism evidence="2 3">
    <name type="scientific">Tritrichomonas musculus</name>
    <dbReference type="NCBI Taxonomy" id="1915356"/>
    <lineage>
        <taxon>Eukaryota</taxon>
        <taxon>Metamonada</taxon>
        <taxon>Parabasalia</taxon>
        <taxon>Tritrichomonadida</taxon>
        <taxon>Tritrichomonadidae</taxon>
        <taxon>Tritrichomonas</taxon>
    </lineage>
</organism>
<protein>
    <recommendedName>
        <fullName evidence="4">PiggyBac transposable element-derived protein domain-containing protein</fullName>
    </recommendedName>
</protein>
<comment type="caution">
    <text evidence="2">The sequence shown here is derived from an EMBL/GenBank/DDBJ whole genome shotgun (WGS) entry which is preliminary data.</text>
</comment>
<reference evidence="2 3" key="1">
    <citation type="submission" date="2024-04" db="EMBL/GenBank/DDBJ databases">
        <title>Tritrichomonas musculus Genome.</title>
        <authorList>
            <person name="Alves-Ferreira E."/>
            <person name="Grigg M."/>
            <person name="Lorenzi H."/>
            <person name="Galac M."/>
        </authorList>
    </citation>
    <scope>NUCLEOTIDE SEQUENCE [LARGE SCALE GENOMIC DNA]</scope>
    <source>
        <strain evidence="2 3">EAF2021</strain>
    </source>
</reference>
<sequence>MDQDLNNTLRHSFPPCPEQNLPSSLLSTAKPADQLLQLPNSNEVFSGSRSERNHRSKSSSSLKHSKSKRKSELKDNEELLFVNDQLKFFKPSSSAAWKLLEFHFGPKITQEELLILAMVVSTYTGISLYREYKRRKGMLIKWFDDNLTQIWPFILQHIVVTGRDNQVIGPQNRQNLAIAQNNQ</sequence>
<evidence type="ECO:0008006" key="4">
    <source>
        <dbReference type="Google" id="ProtNLM"/>
    </source>
</evidence>
<accession>A0ABR2H7R2</accession>
<proteinExistence type="predicted"/>
<name>A0ABR2H7R2_9EUKA</name>
<feature type="compositionally biased region" description="Basic residues" evidence="1">
    <location>
        <begin position="52"/>
        <end position="69"/>
    </location>
</feature>
<evidence type="ECO:0000313" key="2">
    <source>
        <dbReference type="EMBL" id="KAK8842279.1"/>
    </source>
</evidence>
<dbReference type="Proteomes" id="UP001470230">
    <property type="component" value="Unassembled WGS sequence"/>
</dbReference>